<reference evidence="1" key="1">
    <citation type="submission" date="2024-09" db="EMBL/GenBank/DDBJ databases">
        <title>Black Yeasts Isolated from many extreme environments.</title>
        <authorList>
            <person name="Coleine C."/>
            <person name="Stajich J.E."/>
            <person name="Selbmann L."/>
        </authorList>
    </citation>
    <scope>NUCLEOTIDE SEQUENCE</scope>
    <source>
        <strain evidence="1">CCFEE 5737</strain>
    </source>
</reference>
<evidence type="ECO:0000313" key="1">
    <source>
        <dbReference type="EMBL" id="KAK3050120.1"/>
    </source>
</evidence>
<comment type="caution">
    <text evidence="1">The sequence shown here is derived from an EMBL/GenBank/DDBJ whole genome shotgun (WGS) entry which is preliminary data.</text>
</comment>
<organism evidence="1 2">
    <name type="scientific">Coniosporium uncinatum</name>
    <dbReference type="NCBI Taxonomy" id="93489"/>
    <lineage>
        <taxon>Eukaryota</taxon>
        <taxon>Fungi</taxon>
        <taxon>Dikarya</taxon>
        <taxon>Ascomycota</taxon>
        <taxon>Pezizomycotina</taxon>
        <taxon>Dothideomycetes</taxon>
        <taxon>Dothideomycetes incertae sedis</taxon>
        <taxon>Coniosporium</taxon>
    </lineage>
</organism>
<name>A0ACC3CX13_9PEZI</name>
<gene>
    <name evidence="1" type="ORF">LTS18_012633</name>
</gene>
<protein>
    <submittedName>
        <fullName evidence="1">Uncharacterized protein</fullName>
    </submittedName>
</protein>
<dbReference type="Proteomes" id="UP001186974">
    <property type="component" value="Unassembled WGS sequence"/>
</dbReference>
<sequence length="180" mass="18234">MKYSIAGTVATLYLTASASPCAPAPASFAIQITAPLGGTPTTLFLGKDGSGTGVTDVAQAASCSINANSQLLCDGKTMGANALGYVDMAAIGAVSGARAITDGFSVKDNQLHWASSKFATLPQVGATIMNEQGGEAKWGLWKSGATRGQVKLYSMLGCPGGSHDGLHEEVIIGTNKIVPL</sequence>
<proteinExistence type="predicted"/>
<keyword evidence="2" id="KW-1185">Reference proteome</keyword>
<dbReference type="EMBL" id="JAWDJW010010146">
    <property type="protein sequence ID" value="KAK3050120.1"/>
    <property type="molecule type" value="Genomic_DNA"/>
</dbReference>
<accession>A0ACC3CX13</accession>
<evidence type="ECO:0000313" key="2">
    <source>
        <dbReference type="Proteomes" id="UP001186974"/>
    </source>
</evidence>